<gene>
    <name evidence="3" type="ORF">G3I74_04880</name>
</gene>
<evidence type="ECO:0000313" key="3">
    <source>
        <dbReference type="EMBL" id="NDY95058.1"/>
    </source>
</evidence>
<dbReference type="GO" id="GO:0016787">
    <property type="term" value="F:hydrolase activity"/>
    <property type="evidence" value="ECO:0007669"/>
    <property type="project" value="UniProtKB-KW"/>
</dbReference>
<dbReference type="Proteomes" id="UP000484885">
    <property type="component" value="Unassembled WGS sequence"/>
</dbReference>
<dbReference type="InterPro" id="IPR029058">
    <property type="entry name" value="AB_hydrolase_fold"/>
</dbReference>
<dbReference type="PANTHER" id="PTHR22946:SF13">
    <property type="entry name" value="ALPHA_BETA HYDROLASE PSOB"/>
    <property type="match status" value="1"/>
</dbReference>
<dbReference type="InterPro" id="IPR010520">
    <property type="entry name" value="FrsA-like"/>
</dbReference>
<dbReference type="InterPro" id="IPR050261">
    <property type="entry name" value="FrsA_esterase"/>
</dbReference>
<dbReference type="RefSeq" id="WP_164210468.1">
    <property type="nucleotide sequence ID" value="NZ_JAAGSC010000037.1"/>
</dbReference>
<dbReference type="AlphaFoldDB" id="A0A845UWQ6"/>
<dbReference type="SUPFAM" id="SSF53474">
    <property type="entry name" value="alpha/beta-Hydrolases"/>
    <property type="match status" value="1"/>
</dbReference>
<dbReference type="Gene3D" id="1.20.1440.110">
    <property type="entry name" value="acylaminoacyl peptidase"/>
    <property type="match status" value="1"/>
</dbReference>
<keyword evidence="4" id="KW-1185">Reference proteome</keyword>
<evidence type="ECO:0000313" key="4">
    <source>
        <dbReference type="Proteomes" id="UP000484885"/>
    </source>
</evidence>
<proteinExistence type="predicted"/>
<feature type="region of interest" description="Disordered" evidence="2">
    <location>
        <begin position="1"/>
        <end position="28"/>
    </location>
</feature>
<reference evidence="3 4" key="1">
    <citation type="submission" date="2020-02" db="EMBL/GenBank/DDBJ databases">
        <authorList>
            <person name="Zhang X.-Y."/>
        </authorList>
    </citation>
    <scope>NUCLEOTIDE SEQUENCE [LARGE SCALE GENOMIC DNA]</scope>
    <source>
        <strain evidence="3 4">C33</strain>
    </source>
</reference>
<comment type="caution">
    <text evidence="3">The sequence shown here is derived from an EMBL/GenBank/DDBJ whole genome shotgun (WGS) entry which is preliminary data.</text>
</comment>
<organism evidence="3 4">
    <name type="scientific">Wenzhouxiangella limi</name>
    <dbReference type="NCBI Taxonomy" id="2707351"/>
    <lineage>
        <taxon>Bacteria</taxon>
        <taxon>Pseudomonadati</taxon>
        <taxon>Pseudomonadota</taxon>
        <taxon>Gammaproteobacteria</taxon>
        <taxon>Chromatiales</taxon>
        <taxon>Wenzhouxiangellaceae</taxon>
        <taxon>Wenzhouxiangella</taxon>
    </lineage>
</organism>
<evidence type="ECO:0000256" key="1">
    <source>
        <dbReference type="ARBA" id="ARBA00022801"/>
    </source>
</evidence>
<sequence>MTAAEESGKTPGRLASDPEATEKGLPRNPRIKFHFKREEFDFFFQWLAGMQSHGGVSIGEAYYAASRIREGDIESWEREWTELARRVERRAEASEASGHRVSARESLLRAYTYYRAPLAFISPLAEPDRYRSTYEHARDRFRRATSYFDAPIEAVEIPFRDAALPGYFLKPDAAAVRRKTLLMIGGGDTFAEDLYYYLGPAALNRNYNYIFVDLPGQGLLPFQGLVWPERAEEPVGAVLDYLCDRPDVDTDRVAIFGLSGGGHLAPRAATGEKRIKACVACALILDFSAVWNRRFVELNQKAQRSLPYRLLKSFFAWKRRAYFNMVDTYVWRFGLQSAADLIDATRNYTVDPAKISCPFFNIVAQQEYEQSSGMMIAAREAQRHISHETNDLVIMPADEGADSHGVGTNLGLLSQVTFDWLDTALQ</sequence>
<dbReference type="PANTHER" id="PTHR22946">
    <property type="entry name" value="DIENELACTONE HYDROLASE DOMAIN-CONTAINING PROTEIN-RELATED"/>
    <property type="match status" value="1"/>
</dbReference>
<name>A0A845UWQ6_9GAMM</name>
<dbReference type="EMBL" id="JAAGSC010000037">
    <property type="protein sequence ID" value="NDY95058.1"/>
    <property type="molecule type" value="Genomic_DNA"/>
</dbReference>
<keyword evidence="1 3" id="KW-0378">Hydrolase</keyword>
<protein>
    <submittedName>
        <fullName evidence="3">Alpha/beta fold hydrolase</fullName>
    </submittedName>
</protein>
<dbReference type="Gene3D" id="3.40.50.1820">
    <property type="entry name" value="alpha/beta hydrolase"/>
    <property type="match status" value="1"/>
</dbReference>
<evidence type="ECO:0000256" key="2">
    <source>
        <dbReference type="SAM" id="MobiDB-lite"/>
    </source>
</evidence>
<dbReference type="Pfam" id="PF06500">
    <property type="entry name" value="FrsA-like"/>
    <property type="match status" value="1"/>
</dbReference>
<accession>A0A845UWQ6</accession>